<reference evidence="1 2" key="1">
    <citation type="submission" date="2015-08" db="EMBL/GenBank/DDBJ databases">
        <title>Next Generation Sequencing and Analysis of the Genome of Puccinia sorghi L Schw, the Causal Agent of Maize Common Rust.</title>
        <authorList>
            <person name="Rochi L."/>
            <person name="Burguener G."/>
            <person name="Darino M."/>
            <person name="Turjanski A."/>
            <person name="Kreff E."/>
            <person name="Dieguez M.J."/>
            <person name="Sacco F."/>
        </authorList>
    </citation>
    <scope>NUCLEOTIDE SEQUENCE [LARGE SCALE GENOMIC DNA]</scope>
    <source>
        <strain evidence="1 2">RO10H11247</strain>
    </source>
</reference>
<comment type="caution">
    <text evidence="1">The sequence shown here is derived from an EMBL/GenBank/DDBJ whole genome shotgun (WGS) entry which is preliminary data.</text>
</comment>
<keyword evidence="2" id="KW-1185">Reference proteome</keyword>
<dbReference type="AlphaFoldDB" id="A0A0L6V960"/>
<protein>
    <submittedName>
        <fullName evidence="1">Uncharacterized protein</fullName>
    </submittedName>
</protein>
<evidence type="ECO:0000313" key="2">
    <source>
        <dbReference type="Proteomes" id="UP000037035"/>
    </source>
</evidence>
<organism evidence="1 2">
    <name type="scientific">Puccinia sorghi</name>
    <dbReference type="NCBI Taxonomy" id="27349"/>
    <lineage>
        <taxon>Eukaryota</taxon>
        <taxon>Fungi</taxon>
        <taxon>Dikarya</taxon>
        <taxon>Basidiomycota</taxon>
        <taxon>Pucciniomycotina</taxon>
        <taxon>Pucciniomycetes</taxon>
        <taxon>Pucciniales</taxon>
        <taxon>Pucciniaceae</taxon>
        <taxon>Puccinia</taxon>
    </lineage>
</organism>
<name>A0A0L6V960_9BASI</name>
<evidence type="ECO:0000313" key="1">
    <source>
        <dbReference type="EMBL" id="KNZ57249.1"/>
    </source>
</evidence>
<dbReference type="OrthoDB" id="2503404at2759"/>
<dbReference type="VEuPathDB" id="FungiDB:VP01_21g1"/>
<gene>
    <name evidence="1" type="ORF">VP01_21g1</name>
</gene>
<dbReference type="EMBL" id="LAVV01007059">
    <property type="protein sequence ID" value="KNZ57249.1"/>
    <property type="molecule type" value="Genomic_DNA"/>
</dbReference>
<sequence>MTYPSLQEWLQDVQIGGRTHIFTLTTFAVSHLKCVCPLGSGSQNTEREGRLVYWKLVDAKGPIPHDVLYFNDKMLFYEAPRFIPRSFMIARTACKGGKSHSNPDTYEVVPEVLCGQRDAVHWVRFSSGNAATEDEVINRRDWRPVELGRDSAGRLWFVGLAPEPHVLVPGRPLPCKIQDGTNYAVFFDENEVKRTRNFQLLVHN</sequence>
<proteinExistence type="predicted"/>
<dbReference type="Proteomes" id="UP000037035">
    <property type="component" value="Unassembled WGS sequence"/>
</dbReference>
<accession>A0A0L6V960</accession>